<feature type="domain" description="Post-SET" evidence="19">
    <location>
        <begin position="1386"/>
        <end position="1402"/>
    </location>
</feature>
<feature type="domain" description="SET" evidence="18">
    <location>
        <begin position="1260"/>
        <end position="1377"/>
    </location>
</feature>
<keyword evidence="7" id="KW-0808">Transferase</keyword>
<feature type="compositionally biased region" description="Pro residues" evidence="16">
    <location>
        <begin position="412"/>
        <end position="432"/>
    </location>
</feature>
<dbReference type="SUPFAM" id="SSF54928">
    <property type="entry name" value="RNA-binding domain, RBD"/>
    <property type="match status" value="1"/>
</dbReference>
<dbReference type="PROSITE" id="PS50102">
    <property type="entry name" value="RRM"/>
    <property type="match status" value="1"/>
</dbReference>
<dbReference type="Gene3D" id="3.30.70.330">
    <property type="match status" value="1"/>
</dbReference>
<feature type="region of interest" description="Disordered" evidence="16">
    <location>
        <begin position="1"/>
        <end position="212"/>
    </location>
</feature>
<evidence type="ECO:0000256" key="12">
    <source>
        <dbReference type="ARBA" id="ARBA00047571"/>
    </source>
</evidence>
<dbReference type="InterPro" id="IPR044570">
    <property type="entry name" value="Set1-like"/>
</dbReference>
<dbReference type="PANTHER" id="PTHR45814:SF2">
    <property type="entry name" value="HISTONE-LYSINE N-METHYLTRANSFERASE SETD1"/>
    <property type="match status" value="1"/>
</dbReference>
<keyword evidence="6" id="KW-0489">Methyltransferase</keyword>
<feature type="compositionally biased region" description="Pro residues" evidence="16">
    <location>
        <begin position="617"/>
        <end position="634"/>
    </location>
</feature>
<sequence length="1402" mass="151826">MAPSPSPSARPPPTGPRIPPTGPKALRNVNGGPPSAPAKQPPAGPSALLNGKHDKISFAFPQRATALPEPSSQAGPSRSKINSLNIPTSTGSPSSTLTDVAKVINLNGIDESGKSVKSNSTSSLTPFRINIPSGPSPNRSVGLKNFPSTTSIASTSTSSSSKLPLKTEQQDSRRIPTSPKKRHSKKLSSDTGKSEEDTSYRANFLPTDGTSRAKVSISFVGLPIGATASSSFLKRPQPPHLANLPFERSSPNGSPPPLPPSSPPPPPQNGSRPLTPPLPPDDNRPPTPPPPPEYEDGLPPPPPSPPTQAPSPLPPPPPLAPKSFYNSASSSRPHSSPIPLPPSSSRPPSPPPIEPPSPPPPAPPSPGPPALEPTAPPSFHFRDLSMRRLKSPSEDAEHEDQDVDMESGQAPQTPPSPPTSPTPPYIPPPYIPPACVKPRPGLGNFLVVGKEKRLDGMLYDQPVEVFDPRLKLTKEQLHKGRGVMKNRAGFYEVEYEWDEYSTGPKPPPPPAAVLITGLSPLTTTDQISKFLRPYGRIKDIDAKMDNKSGMQLGICWVKFDGPPHGKKGTAHEVACQVVKACDAQRISLNTNEKIKVVLDGRGFRTKKAVEEEMLRRYPPPKPKVLPKPPTPALIPPTIAGTSTPSSAGAQTPRAGADSSISSRPLPTIPKPSSGSLPTRPAFRPPTAPANFHTSLPSRPGALPSRPTTSSTYLPSPSSHLSNRPTGLPSRPNAPVQHLASSFTAAPFSRHASDSYDYNDRGGKRYDTANSYTPLSRRPISRSRSRTPYSDYSSDYTSDSEDDIRPTYRSREKSPYGRRRAPPQPSKVDEQAVEKMKAALASNGLAHVFIDSKFLPSTENYSNYVKDHFKMFKPAQILHNHIGWYILFSDNFSAYRAQRVLDTTAIQGHKMTLVVKTPPSARKLDEDRSTATAGDVEVDKGSGGTWKYLTITKKNRPAPKTIDIPTGPKADRTKADTLRRKIIDSDQSSDEEDIPIVKAKKRLPSFSSASSLSDDELVPSKTTKDNMAMDIDEIAEPAKETIKAVVQEHKEETPIAKGKKRPGKAVKVTKKSKKARLDSPVPTVEIPPPAEPEVAEITIDKPAEIEEVIKETKKVVSGKKKGPKSEFDKFIGSAVLDEEDAYWLGKALESAKTGIEPDFPSAEAEKDEGLLDEDHPLYHKAGSWRAEGFKKIPSLAKSSYLPQRNKATKAASTSDDAVMNAGVTTGRTARLAGRDQNRQVTTSTITDSELFAFNQLRIRKKQLRFARSAIEGYGLYAMETIVKGEMVCEYVGELCRAAIADVREQKYLKQGIGSSYLFRIDNDIVCDATFRGSVSRLINHSCDPSANAKIIKVNGQSKIVIYAERTLHPGEEILYDYKFPLESDPSLRVPCLCGAATCRGWLN</sequence>
<feature type="compositionally biased region" description="Polar residues" evidence="16">
    <location>
        <begin position="70"/>
        <end position="86"/>
    </location>
</feature>
<keyword evidence="5" id="KW-0158">Chromosome</keyword>
<reference evidence="20" key="1">
    <citation type="submission" date="2013-07" db="EMBL/GenBank/DDBJ databases">
        <title>The Genome Sequence of Cryptococcus pinus CBS10737.</title>
        <authorList>
            <consortium name="The Broad Institute Genome Sequencing Platform"/>
            <person name="Cuomo C."/>
            <person name="Litvintseva A."/>
            <person name="Chen Y."/>
            <person name="Heitman J."/>
            <person name="Sun S."/>
            <person name="Springer D."/>
            <person name="Dromer F."/>
            <person name="Young S.K."/>
            <person name="Zeng Q."/>
            <person name="Gargeya S."/>
            <person name="Fitzgerald M."/>
            <person name="Abouelleil A."/>
            <person name="Alvarado L."/>
            <person name="Berlin A.M."/>
            <person name="Chapman S.B."/>
            <person name="Dewar J."/>
            <person name="Goldberg J."/>
            <person name="Griggs A."/>
            <person name="Gujja S."/>
            <person name="Hansen M."/>
            <person name="Howarth C."/>
            <person name="Imamovic A."/>
            <person name="Larimer J."/>
            <person name="McCowan C."/>
            <person name="Murphy C."/>
            <person name="Pearson M."/>
            <person name="Priest M."/>
            <person name="Roberts A."/>
            <person name="Saif S."/>
            <person name="Shea T."/>
            <person name="Sykes S."/>
            <person name="Wortman J."/>
            <person name="Nusbaum C."/>
            <person name="Birren B."/>
        </authorList>
    </citation>
    <scope>NUCLEOTIDE SEQUENCE [LARGE SCALE GENOMIC DNA]</scope>
    <source>
        <strain evidence="20">CBS 10737</strain>
    </source>
</reference>
<feature type="compositionally biased region" description="Pro residues" evidence="16">
    <location>
        <begin position="253"/>
        <end position="320"/>
    </location>
</feature>
<comment type="catalytic activity">
    <reaction evidence="14">
        <text>N(6),N(6)-dimethyl-L-lysyl(4)-[histone H3] + S-adenosyl-L-methionine = N(6),N(6),N(6)-trimethyl-L-lysyl(4)-[histone H3] + S-adenosyl-L-homocysteine + H(+)</text>
        <dbReference type="Rhea" id="RHEA:60272"/>
        <dbReference type="Rhea" id="RHEA-COMP:15537"/>
        <dbReference type="Rhea" id="RHEA-COMP:15540"/>
        <dbReference type="ChEBI" id="CHEBI:15378"/>
        <dbReference type="ChEBI" id="CHEBI:57856"/>
        <dbReference type="ChEBI" id="CHEBI:59789"/>
        <dbReference type="ChEBI" id="CHEBI:61961"/>
        <dbReference type="ChEBI" id="CHEBI:61976"/>
    </reaction>
</comment>
<dbReference type="KEGG" id="kpin:30170712"/>
<dbReference type="PROSITE" id="PS50868">
    <property type="entry name" value="POST_SET"/>
    <property type="match status" value="1"/>
</dbReference>
<dbReference type="GO" id="GO:0032259">
    <property type="term" value="P:methylation"/>
    <property type="evidence" value="ECO:0007669"/>
    <property type="project" value="UniProtKB-KW"/>
</dbReference>
<dbReference type="Pfam" id="PF11764">
    <property type="entry name" value="N-SET"/>
    <property type="match status" value="1"/>
</dbReference>
<feature type="compositionally biased region" description="Low complexity" evidence="16">
    <location>
        <begin position="87"/>
        <end position="98"/>
    </location>
</feature>
<evidence type="ECO:0000256" key="8">
    <source>
        <dbReference type="ARBA" id="ARBA00022691"/>
    </source>
</evidence>
<keyword evidence="22" id="KW-1185">Reference proteome</keyword>
<dbReference type="InterPro" id="IPR000504">
    <property type="entry name" value="RRM_dom"/>
</dbReference>
<feature type="region of interest" description="Disordered" evidence="16">
    <location>
        <begin position="749"/>
        <end position="827"/>
    </location>
</feature>
<dbReference type="InterPro" id="IPR046341">
    <property type="entry name" value="SET_dom_sf"/>
</dbReference>
<dbReference type="GeneID" id="30170712"/>
<evidence type="ECO:0000256" key="4">
    <source>
        <dbReference type="ARBA" id="ARBA00015839"/>
    </source>
</evidence>
<dbReference type="PANTHER" id="PTHR45814">
    <property type="entry name" value="HISTONE-LYSINE N-METHYLTRANSFERASE SETD1"/>
    <property type="match status" value="1"/>
</dbReference>
<comment type="subcellular location">
    <subcellularLocation>
        <location evidence="2">Chromosome</location>
    </subcellularLocation>
    <subcellularLocation>
        <location evidence="1">Nucleus</location>
    </subcellularLocation>
</comment>
<evidence type="ECO:0000259" key="18">
    <source>
        <dbReference type="PROSITE" id="PS50280"/>
    </source>
</evidence>
<feature type="compositionally biased region" description="Polar residues" evidence="16">
    <location>
        <begin position="640"/>
        <end position="649"/>
    </location>
</feature>
<keyword evidence="10" id="KW-0539">Nucleus</keyword>
<dbReference type="GO" id="GO:0005694">
    <property type="term" value="C:chromosome"/>
    <property type="evidence" value="ECO:0007669"/>
    <property type="project" value="UniProtKB-SubCell"/>
</dbReference>
<feature type="compositionally biased region" description="Low complexity" evidence="16">
    <location>
        <begin position="702"/>
        <end position="721"/>
    </location>
</feature>
<dbReference type="SMART" id="SM01291">
    <property type="entry name" value="N-SET"/>
    <property type="match status" value="1"/>
</dbReference>
<keyword evidence="9" id="KW-0156">Chromatin regulator</keyword>
<dbReference type="InterPro" id="IPR035979">
    <property type="entry name" value="RBD_domain_sf"/>
</dbReference>
<evidence type="ECO:0000259" key="19">
    <source>
        <dbReference type="PROSITE" id="PS50868"/>
    </source>
</evidence>
<evidence type="ECO:0000256" key="5">
    <source>
        <dbReference type="ARBA" id="ARBA00022454"/>
    </source>
</evidence>
<dbReference type="STRING" id="1296096.A0A1B9I7U9"/>
<dbReference type="InterPro" id="IPR003616">
    <property type="entry name" value="Post-SET_dom"/>
</dbReference>
<evidence type="ECO:0000256" key="16">
    <source>
        <dbReference type="SAM" id="MobiDB-lite"/>
    </source>
</evidence>
<dbReference type="GO" id="GO:0003723">
    <property type="term" value="F:RNA binding"/>
    <property type="evidence" value="ECO:0007669"/>
    <property type="project" value="UniProtKB-UniRule"/>
</dbReference>
<feature type="compositionally biased region" description="Pro residues" evidence="16">
    <location>
        <begin position="336"/>
        <end position="376"/>
    </location>
</feature>
<comment type="catalytic activity">
    <reaction evidence="12">
        <text>L-lysyl(4)-[histone H3] + 3 S-adenosyl-L-methionine = N(6),N(6),N(6)-trimethyl-L-lysyl(4)-[histone H3] + 3 S-adenosyl-L-homocysteine + 3 H(+)</text>
        <dbReference type="Rhea" id="RHEA:60260"/>
        <dbReference type="Rhea" id="RHEA-COMP:15537"/>
        <dbReference type="Rhea" id="RHEA-COMP:15547"/>
        <dbReference type="ChEBI" id="CHEBI:15378"/>
        <dbReference type="ChEBI" id="CHEBI:29969"/>
        <dbReference type="ChEBI" id="CHEBI:57856"/>
        <dbReference type="ChEBI" id="CHEBI:59789"/>
        <dbReference type="ChEBI" id="CHEBI:61961"/>
        <dbReference type="EC" id="2.1.1.354"/>
    </reaction>
</comment>
<dbReference type="Gene3D" id="2.170.270.10">
    <property type="entry name" value="SET domain"/>
    <property type="match status" value="1"/>
</dbReference>
<evidence type="ECO:0000256" key="3">
    <source>
        <dbReference type="ARBA" id="ARBA00012182"/>
    </source>
</evidence>
<dbReference type="GO" id="GO:0048188">
    <property type="term" value="C:Set1C/COMPASS complex"/>
    <property type="evidence" value="ECO:0007669"/>
    <property type="project" value="TreeGrafter"/>
</dbReference>
<dbReference type="Proteomes" id="UP000094020">
    <property type="component" value="Chromosome 6"/>
</dbReference>
<feature type="region of interest" description="Disordered" evidence="16">
    <location>
        <begin position="1048"/>
        <end position="1087"/>
    </location>
</feature>
<evidence type="ECO:0000259" key="17">
    <source>
        <dbReference type="PROSITE" id="PS50102"/>
    </source>
</evidence>
<dbReference type="GO" id="GO:0140999">
    <property type="term" value="F:histone H3K4 trimethyltransferase activity"/>
    <property type="evidence" value="ECO:0007669"/>
    <property type="project" value="UniProtKB-EC"/>
</dbReference>
<dbReference type="EC" id="2.1.1.354" evidence="3"/>
<comment type="catalytic activity">
    <reaction evidence="13">
        <text>N(6)-methyl-L-lysyl(4)-[histone H3] + S-adenosyl-L-methionine = N(6),N(6)-dimethyl-L-lysyl(4)-[histone H3] + S-adenosyl-L-homocysteine + H(+)</text>
        <dbReference type="Rhea" id="RHEA:60268"/>
        <dbReference type="Rhea" id="RHEA-COMP:15540"/>
        <dbReference type="Rhea" id="RHEA-COMP:15543"/>
        <dbReference type="ChEBI" id="CHEBI:15378"/>
        <dbReference type="ChEBI" id="CHEBI:57856"/>
        <dbReference type="ChEBI" id="CHEBI:59789"/>
        <dbReference type="ChEBI" id="CHEBI:61929"/>
        <dbReference type="ChEBI" id="CHEBI:61976"/>
    </reaction>
</comment>
<feature type="compositionally biased region" description="Polar residues" evidence="16">
    <location>
        <begin position="658"/>
        <end position="676"/>
    </location>
</feature>
<keyword evidence="15" id="KW-0694">RNA-binding</keyword>
<dbReference type="InterPro" id="IPR024636">
    <property type="entry name" value="SET_assoc"/>
</dbReference>
<dbReference type="OrthoDB" id="308383at2759"/>
<dbReference type="CDD" id="cd12303">
    <property type="entry name" value="RRM_spSet1p_like"/>
    <property type="match status" value="1"/>
</dbReference>
<evidence type="ECO:0000256" key="13">
    <source>
        <dbReference type="ARBA" id="ARBA00047583"/>
    </source>
</evidence>
<feature type="compositionally biased region" description="Basic residues" evidence="16">
    <location>
        <begin position="1056"/>
        <end position="1073"/>
    </location>
</feature>
<feature type="region of interest" description="Disordered" evidence="16">
    <location>
        <begin position="613"/>
        <end position="734"/>
    </location>
</feature>
<feature type="region of interest" description="Disordered" evidence="16">
    <location>
        <begin position="229"/>
        <end position="432"/>
    </location>
</feature>
<feature type="compositionally biased region" description="Low complexity" evidence="16">
    <location>
        <begin position="148"/>
        <end position="161"/>
    </location>
</feature>
<evidence type="ECO:0000256" key="9">
    <source>
        <dbReference type="ARBA" id="ARBA00022853"/>
    </source>
</evidence>
<evidence type="ECO:0000256" key="6">
    <source>
        <dbReference type="ARBA" id="ARBA00022603"/>
    </source>
</evidence>
<dbReference type="RefSeq" id="XP_019012847.1">
    <property type="nucleotide sequence ID" value="XM_019154107.1"/>
</dbReference>
<evidence type="ECO:0000313" key="22">
    <source>
        <dbReference type="Proteomes" id="UP000094020"/>
    </source>
</evidence>
<gene>
    <name evidence="20" type="ORF">I206_02343</name>
    <name evidence="21" type="ORF">I206_104804</name>
</gene>
<organism evidence="20">
    <name type="scientific">Kwoniella pini CBS 10737</name>
    <dbReference type="NCBI Taxonomy" id="1296096"/>
    <lineage>
        <taxon>Eukaryota</taxon>
        <taxon>Fungi</taxon>
        <taxon>Dikarya</taxon>
        <taxon>Basidiomycota</taxon>
        <taxon>Agaricomycotina</taxon>
        <taxon>Tremellomycetes</taxon>
        <taxon>Tremellales</taxon>
        <taxon>Cryptococcaceae</taxon>
        <taxon>Kwoniella</taxon>
    </lineage>
</organism>
<evidence type="ECO:0000256" key="10">
    <source>
        <dbReference type="ARBA" id="ARBA00023242"/>
    </source>
</evidence>
<feature type="compositionally biased region" description="Pro residues" evidence="16">
    <location>
        <begin position="34"/>
        <end position="44"/>
    </location>
</feature>
<keyword evidence="8" id="KW-0949">S-adenosyl-L-methionine</keyword>
<dbReference type="Pfam" id="PF00076">
    <property type="entry name" value="RRM_1"/>
    <property type="match status" value="1"/>
</dbReference>
<reference evidence="21" key="2">
    <citation type="submission" date="2013-07" db="EMBL/GenBank/DDBJ databases">
        <authorList>
            <consortium name="The Broad Institute Genome Sequencing Platform"/>
            <person name="Cuomo C."/>
            <person name="Litvintseva A."/>
            <person name="Chen Y."/>
            <person name="Heitman J."/>
            <person name="Sun S."/>
            <person name="Springer D."/>
            <person name="Dromer F."/>
            <person name="Young S.K."/>
            <person name="Zeng Q."/>
            <person name="Gargeya S."/>
            <person name="Fitzgerald M."/>
            <person name="Abouelleil A."/>
            <person name="Alvarado L."/>
            <person name="Berlin A.M."/>
            <person name="Chapman S.B."/>
            <person name="Dewar J."/>
            <person name="Goldberg J."/>
            <person name="Griggs A."/>
            <person name="Gujja S."/>
            <person name="Hansen M."/>
            <person name="Howarth C."/>
            <person name="Imamovic A."/>
            <person name="Larimer J."/>
            <person name="McCowan C."/>
            <person name="Murphy C."/>
            <person name="Pearson M."/>
            <person name="Priest M."/>
            <person name="Roberts A."/>
            <person name="Saif S."/>
            <person name="Shea T."/>
            <person name="Sykes S."/>
            <person name="Wortman J."/>
            <person name="Nusbaum C."/>
            <person name="Birren B."/>
        </authorList>
    </citation>
    <scope>NUCLEOTIDE SEQUENCE</scope>
    <source>
        <strain evidence="21">CBS 10737</strain>
    </source>
</reference>
<evidence type="ECO:0000256" key="14">
    <source>
        <dbReference type="ARBA" id="ARBA00049129"/>
    </source>
</evidence>
<accession>A0A1B9I7U9</accession>
<dbReference type="EMBL" id="CP144524">
    <property type="protein sequence ID" value="WWC70852.1"/>
    <property type="molecule type" value="Genomic_DNA"/>
</dbReference>
<feature type="compositionally biased region" description="Acidic residues" evidence="16">
    <location>
        <begin position="396"/>
        <end position="405"/>
    </location>
</feature>
<reference evidence="21" key="4">
    <citation type="submission" date="2024-02" db="EMBL/GenBank/DDBJ databases">
        <title>Comparative genomics of Cryptococcus and Kwoniella reveals pathogenesis evolution and contrasting modes of karyotype evolution via chromosome fusion or intercentromeric recombination.</title>
        <authorList>
            <person name="Coelho M.A."/>
            <person name="David-Palma M."/>
            <person name="Shea T."/>
            <person name="Bowers K."/>
            <person name="McGinley-Smith S."/>
            <person name="Mohammad A.W."/>
            <person name="Gnirke A."/>
            <person name="Yurkov A.M."/>
            <person name="Nowrousian M."/>
            <person name="Sun S."/>
            <person name="Cuomo C.A."/>
            <person name="Heitman J."/>
        </authorList>
    </citation>
    <scope>NUCLEOTIDE SEQUENCE</scope>
    <source>
        <strain evidence="21">CBS 10737</strain>
    </source>
</reference>
<name>A0A1B9I7U9_9TREE</name>
<evidence type="ECO:0000256" key="1">
    <source>
        <dbReference type="ARBA" id="ARBA00004123"/>
    </source>
</evidence>
<dbReference type="InterPro" id="IPR012677">
    <property type="entry name" value="Nucleotide-bd_a/b_plait_sf"/>
</dbReference>
<dbReference type="Pfam" id="PF00856">
    <property type="entry name" value="SET"/>
    <property type="match status" value="1"/>
</dbReference>
<feature type="compositionally biased region" description="Basic and acidic residues" evidence="16">
    <location>
        <begin position="750"/>
        <end position="766"/>
    </location>
</feature>
<dbReference type="SMART" id="SM00508">
    <property type="entry name" value="PostSET"/>
    <property type="match status" value="1"/>
</dbReference>
<evidence type="ECO:0000256" key="7">
    <source>
        <dbReference type="ARBA" id="ARBA00022679"/>
    </source>
</evidence>
<evidence type="ECO:0000256" key="11">
    <source>
        <dbReference type="ARBA" id="ARBA00030093"/>
    </source>
</evidence>
<dbReference type="PROSITE" id="PS50280">
    <property type="entry name" value="SET"/>
    <property type="match status" value="1"/>
</dbReference>
<feature type="compositionally biased region" description="Basic and acidic residues" evidence="16">
    <location>
        <begin position="380"/>
        <end position="395"/>
    </location>
</feature>
<proteinExistence type="predicted"/>
<evidence type="ECO:0000313" key="20">
    <source>
        <dbReference type="EMBL" id="OCF51628.1"/>
    </source>
</evidence>
<evidence type="ECO:0000256" key="15">
    <source>
        <dbReference type="PROSITE-ProRule" id="PRU00176"/>
    </source>
</evidence>
<protein>
    <recommendedName>
        <fullName evidence="4">Histone-lysine N-methyltransferase, H3 lysine-4 specific</fullName>
        <ecNumber evidence="3">2.1.1.354</ecNumber>
    </recommendedName>
    <alternativeName>
        <fullName evidence="11">SET domain-containing protein 1</fullName>
    </alternativeName>
</protein>
<dbReference type="SMART" id="SM00317">
    <property type="entry name" value="SET"/>
    <property type="match status" value="1"/>
</dbReference>
<reference evidence="20" key="3">
    <citation type="submission" date="2016-07" db="EMBL/GenBank/DDBJ databases">
        <title>Evolution of pathogenesis and genome organization in the Tremellales.</title>
        <authorList>
            <person name="Cuomo C."/>
            <person name="Litvintseva A."/>
            <person name="Heitman J."/>
            <person name="Chen Y."/>
            <person name="Sun S."/>
            <person name="Springer D."/>
            <person name="Dromer F."/>
            <person name="Young S."/>
            <person name="Zeng Q."/>
            <person name="Chapman S."/>
            <person name="Gujja S."/>
            <person name="Saif S."/>
            <person name="Birren B."/>
        </authorList>
    </citation>
    <scope>NUCLEOTIDE SEQUENCE</scope>
    <source>
        <strain evidence="20">CBS 10737</strain>
    </source>
</reference>
<feature type="compositionally biased region" description="Low complexity" evidence="16">
    <location>
        <begin position="785"/>
        <end position="796"/>
    </location>
</feature>
<feature type="domain" description="RRM" evidence="17">
    <location>
        <begin position="511"/>
        <end position="610"/>
    </location>
</feature>
<dbReference type="InterPro" id="IPR001214">
    <property type="entry name" value="SET_dom"/>
</dbReference>
<dbReference type="EMBL" id="KV700115">
    <property type="protein sequence ID" value="OCF51628.1"/>
    <property type="molecule type" value="Genomic_DNA"/>
</dbReference>
<dbReference type="InterPro" id="IPR024657">
    <property type="entry name" value="COMPASS_Set1_N-SET"/>
</dbReference>
<dbReference type="Pfam" id="PF11767">
    <property type="entry name" value="SET_assoc"/>
    <property type="match status" value="1"/>
</dbReference>
<dbReference type="SUPFAM" id="SSF82199">
    <property type="entry name" value="SET domain"/>
    <property type="match status" value="1"/>
</dbReference>
<feature type="compositionally biased region" description="Basic and acidic residues" evidence="16">
    <location>
        <begin position="802"/>
        <end position="814"/>
    </location>
</feature>
<evidence type="ECO:0000256" key="2">
    <source>
        <dbReference type="ARBA" id="ARBA00004286"/>
    </source>
</evidence>
<evidence type="ECO:0000313" key="21">
    <source>
        <dbReference type="EMBL" id="WWC70852.1"/>
    </source>
</evidence>
<feature type="compositionally biased region" description="Pro residues" evidence="16">
    <location>
        <begin position="1"/>
        <end position="22"/>
    </location>
</feature>